<evidence type="ECO:0000313" key="2">
    <source>
        <dbReference type="EMBL" id="CCF57755.1"/>
    </source>
</evidence>
<dbReference type="CDD" id="cd00201">
    <property type="entry name" value="WW"/>
    <property type="match status" value="1"/>
</dbReference>
<organism evidence="2 3">
    <name type="scientific">Kazachstania africana (strain ATCC 22294 / BCRC 22015 / CBS 2517 / CECT 1963 / NBRC 1671 / NRRL Y-8276)</name>
    <name type="common">Yeast</name>
    <name type="synonym">Kluyveromyces africanus</name>
    <dbReference type="NCBI Taxonomy" id="1071382"/>
    <lineage>
        <taxon>Eukaryota</taxon>
        <taxon>Fungi</taxon>
        <taxon>Dikarya</taxon>
        <taxon>Ascomycota</taxon>
        <taxon>Saccharomycotina</taxon>
        <taxon>Saccharomycetes</taxon>
        <taxon>Saccharomycetales</taxon>
        <taxon>Saccharomycetaceae</taxon>
        <taxon>Kazachstania</taxon>
    </lineage>
</organism>
<evidence type="ECO:0000313" key="3">
    <source>
        <dbReference type="Proteomes" id="UP000005220"/>
    </source>
</evidence>
<reference evidence="2 3" key="1">
    <citation type="journal article" date="2011" name="Proc. Natl. Acad. Sci. U.S.A.">
        <title>Evolutionary erosion of yeast sex chromosomes by mating-type switching accidents.</title>
        <authorList>
            <person name="Gordon J.L."/>
            <person name="Armisen D."/>
            <person name="Proux-Wera E."/>
            <person name="Oheigeartaigh S.S."/>
            <person name="Byrne K.P."/>
            <person name="Wolfe K.H."/>
        </authorList>
    </citation>
    <scope>NUCLEOTIDE SEQUENCE [LARGE SCALE GENOMIC DNA]</scope>
    <source>
        <strain evidence="3">ATCC 22294 / BCRC 22015 / CBS 2517 / CECT 1963 / NBRC 1671 / NRRL Y-8276</strain>
    </source>
</reference>
<dbReference type="STRING" id="1071382.H2ATQ5"/>
<dbReference type="GeneID" id="13885713"/>
<dbReference type="KEGG" id="kaf:KAFR_0D01090"/>
<dbReference type="SUPFAM" id="SSF51045">
    <property type="entry name" value="WW domain"/>
    <property type="match status" value="1"/>
</dbReference>
<dbReference type="InParanoid" id="H2ATQ5"/>
<gene>
    <name evidence="2" type="primary">KAFR0D01090</name>
    <name evidence="2" type="ORF">KAFR_0D01090</name>
</gene>
<protein>
    <recommendedName>
        <fullName evidence="1">WW domain-containing protein</fullName>
    </recommendedName>
</protein>
<name>H2ATQ5_KAZAF</name>
<dbReference type="AlphaFoldDB" id="H2ATQ5"/>
<dbReference type="Gene3D" id="2.20.70.10">
    <property type="match status" value="1"/>
</dbReference>
<dbReference type="InterPro" id="IPR001202">
    <property type="entry name" value="WW_dom"/>
</dbReference>
<accession>H2ATQ5</accession>
<dbReference type="Proteomes" id="UP000005220">
    <property type="component" value="Chromosome 4"/>
</dbReference>
<dbReference type="InterPro" id="IPR036020">
    <property type="entry name" value="WW_dom_sf"/>
</dbReference>
<dbReference type="SMART" id="SM00456">
    <property type="entry name" value="WW"/>
    <property type="match status" value="1"/>
</dbReference>
<dbReference type="OrthoDB" id="2444812at2759"/>
<dbReference type="Pfam" id="PF00397">
    <property type="entry name" value="WW"/>
    <property type="match status" value="1"/>
</dbReference>
<sequence length="103" mass="12390">MSYPQVPEGWRAAYDESYKRYIYTNVTTNQTQWEEPRGTIWVSNGYGPPPPLLRLMVPHLLYMLLLQYTLLHLRYMQLLLLHHHLVQEWAWALVRLWVQLPVS</sequence>
<dbReference type="EMBL" id="HE650824">
    <property type="protein sequence ID" value="CCF57755.1"/>
    <property type="molecule type" value="Genomic_DNA"/>
</dbReference>
<dbReference type="PROSITE" id="PS50020">
    <property type="entry name" value="WW_DOMAIN_2"/>
    <property type="match status" value="1"/>
</dbReference>
<dbReference type="HOGENOM" id="CLU_2264159_0_0_1"/>
<evidence type="ECO:0000259" key="1">
    <source>
        <dbReference type="PROSITE" id="PS50020"/>
    </source>
</evidence>
<dbReference type="RefSeq" id="XP_003956890.1">
    <property type="nucleotide sequence ID" value="XM_003956841.1"/>
</dbReference>
<feature type="domain" description="WW" evidence="1">
    <location>
        <begin position="4"/>
        <end position="38"/>
    </location>
</feature>
<proteinExistence type="predicted"/>
<keyword evidence="3" id="KW-1185">Reference proteome</keyword>